<dbReference type="Proteomes" id="UP000611554">
    <property type="component" value="Unassembled WGS sequence"/>
</dbReference>
<name>A0ABQ2R773_9ACTN</name>
<dbReference type="EMBL" id="BMQJ01000015">
    <property type="protein sequence ID" value="GGQ17348.1"/>
    <property type="molecule type" value="Genomic_DNA"/>
</dbReference>
<reference evidence="3" key="1">
    <citation type="journal article" date="2019" name="Int. J. Syst. Evol. Microbiol.">
        <title>The Global Catalogue of Microorganisms (GCM) 10K type strain sequencing project: providing services to taxonomists for standard genome sequencing and annotation.</title>
        <authorList>
            <consortium name="The Broad Institute Genomics Platform"/>
            <consortium name="The Broad Institute Genome Sequencing Center for Infectious Disease"/>
            <person name="Wu L."/>
            <person name="Ma J."/>
        </authorList>
    </citation>
    <scope>NUCLEOTIDE SEQUENCE [LARGE SCALE GENOMIC DNA]</scope>
    <source>
        <strain evidence="3">JCM 3115</strain>
    </source>
</reference>
<proteinExistence type="predicted"/>
<feature type="region of interest" description="Disordered" evidence="1">
    <location>
        <begin position="1"/>
        <end position="99"/>
    </location>
</feature>
<evidence type="ECO:0000313" key="3">
    <source>
        <dbReference type="Proteomes" id="UP000611554"/>
    </source>
</evidence>
<gene>
    <name evidence="2" type="ORF">GCM10010140_54470</name>
</gene>
<comment type="caution">
    <text evidence="2">The sequence shown here is derived from an EMBL/GenBank/DDBJ whole genome shotgun (WGS) entry which is preliminary data.</text>
</comment>
<evidence type="ECO:0000256" key="1">
    <source>
        <dbReference type="SAM" id="MobiDB-lite"/>
    </source>
</evidence>
<protein>
    <submittedName>
        <fullName evidence="2">Uncharacterized protein</fullName>
    </submittedName>
</protein>
<keyword evidence="3" id="KW-1185">Reference proteome</keyword>
<accession>A0ABQ2R773</accession>
<organism evidence="2 3">
    <name type="scientific">Streptosporangium pseudovulgare</name>
    <dbReference type="NCBI Taxonomy" id="35765"/>
    <lineage>
        <taxon>Bacteria</taxon>
        <taxon>Bacillati</taxon>
        <taxon>Actinomycetota</taxon>
        <taxon>Actinomycetes</taxon>
        <taxon>Streptosporangiales</taxon>
        <taxon>Streptosporangiaceae</taxon>
        <taxon>Streptosporangium</taxon>
    </lineage>
</organism>
<evidence type="ECO:0000313" key="2">
    <source>
        <dbReference type="EMBL" id="GGQ17348.1"/>
    </source>
</evidence>
<sequence length="99" mass="9695">MTGACRCCTTGAGSGGSSPTPDPVRRSGGEVSPSKVSGGAVTGRPGRRPPDWGGPRPVAVIPGRGRAVSVDPSPGPGRHPGPGPLPPVPAPVPLPRLVL</sequence>
<feature type="compositionally biased region" description="Pro residues" evidence="1">
    <location>
        <begin position="73"/>
        <end position="99"/>
    </location>
</feature>